<gene>
    <name evidence="1" type="ORF">QT711_03480</name>
</gene>
<keyword evidence="2" id="KW-1185">Reference proteome</keyword>
<protein>
    <recommendedName>
        <fullName evidence="3">Fur-regulated basic protein A</fullName>
    </recommendedName>
</protein>
<evidence type="ECO:0000313" key="2">
    <source>
        <dbReference type="Proteomes" id="UP001282284"/>
    </source>
</evidence>
<organism evidence="1 2">
    <name type="scientific">Sporosarcina saromensis</name>
    <dbReference type="NCBI Taxonomy" id="359365"/>
    <lineage>
        <taxon>Bacteria</taxon>
        <taxon>Bacillati</taxon>
        <taxon>Bacillota</taxon>
        <taxon>Bacilli</taxon>
        <taxon>Bacillales</taxon>
        <taxon>Caryophanaceae</taxon>
        <taxon>Sporosarcina</taxon>
    </lineage>
</organism>
<evidence type="ECO:0000313" key="1">
    <source>
        <dbReference type="EMBL" id="MDW0112232.1"/>
    </source>
</evidence>
<evidence type="ECO:0008006" key="3">
    <source>
        <dbReference type="Google" id="ProtNLM"/>
    </source>
</evidence>
<proteinExistence type="predicted"/>
<name>A0ABU4G789_9BACL</name>
<comment type="caution">
    <text evidence="1">The sequence shown here is derived from an EMBL/GenBank/DDBJ whole genome shotgun (WGS) entry which is preliminary data.</text>
</comment>
<dbReference type="RefSeq" id="WP_317942125.1">
    <property type="nucleotide sequence ID" value="NZ_JAUBDI010000002.1"/>
</dbReference>
<dbReference type="EMBL" id="JAUBDI010000002">
    <property type="protein sequence ID" value="MDW0112232.1"/>
    <property type="molecule type" value="Genomic_DNA"/>
</dbReference>
<reference evidence="1 2" key="1">
    <citation type="submission" date="2023-06" db="EMBL/GenBank/DDBJ databases">
        <title>Sporosarcina sp. nov., isolated from Korean traditional fermented seafood 'Jeotgal'.</title>
        <authorList>
            <person name="Yang A.I."/>
            <person name="Shin N.-R."/>
        </authorList>
    </citation>
    <scope>NUCLEOTIDE SEQUENCE [LARGE SCALE GENOMIC DNA]</scope>
    <source>
        <strain evidence="1 2">KCTC13119</strain>
    </source>
</reference>
<dbReference type="Proteomes" id="UP001282284">
    <property type="component" value="Unassembled WGS sequence"/>
</dbReference>
<accession>A0ABU4G789</accession>
<sequence length="46" mass="5419">MKDRKKYLLSELRKMGVHTNAKHVPIEQLNYESLKYLLAVKRAAAY</sequence>